<sequence length="252" mass="26533">MPAPAAPKEPDPSETRVAAVKQVLDTKLAQYGGTWSATYIDLESGRDVTVNDEKLVAASLVKLYIMLAVFDGIEHGPITDDANVDALLKQMITVSSNEAANGLLSRIGNGDGKAAIATVTATAQRYGFTSSEELRTLTGMASGNAVENWTSTRDCGSFLSQVYAGTLVSKNASERMMQLLLGQTRRTKIPAGVPSGVKVANKTGELAAVQNDVAIVFGTHPYVLAVMSNDISSAVAPSQITELSRAVWDAAQ</sequence>
<evidence type="ECO:0000259" key="1">
    <source>
        <dbReference type="Pfam" id="PF13354"/>
    </source>
</evidence>
<accession>A0A133KPG2</accession>
<evidence type="ECO:0000313" key="2">
    <source>
        <dbReference type="EMBL" id="KWZ81280.1"/>
    </source>
</evidence>
<proteinExistence type="predicted"/>
<gene>
    <name evidence="2" type="ORF">HMPREF3196_01205</name>
</gene>
<dbReference type="AlphaFoldDB" id="A0A133KPG2"/>
<dbReference type="SUPFAM" id="SSF56601">
    <property type="entry name" value="beta-lactamase/transpeptidase-like"/>
    <property type="match status" value="1"/>
</dbReference>
<dbReference type="Pfam" id="PF13354">
    <property type="entry name" value="Beta-lactamase2"/>
    <property type="match status" value="1"/>
</dbReference>
<dbReference type="Proteomes" id="UP000070092">
    <property type="component" value="Unassembled WGS sequence"/>
</dbReference>
<dbReference type="PANTHER" id="PTHR35333">
    <property type="entry name" value="BETA-LACTAMASE"/>
    <property type="match status" value="1"/>
</dbReference>
<dbReference type="PATRIC" id="fig|1681.53.peg.1180"/>
<comment type="caution">
    <text evidence="2">The sequence shown here is derived from an EMBL/GenBank/DDBJ whole genome shotgun (WGS) entry which is preliminary data.</text>
</comment>
<dbReference type="InterPro" id="IPR012338">
    <property type="entry name" value="Beta-lactam/transpept-like"/>
</dbReference>
<name>A0A133KPG2_BIFBI</name>
<dbReference type="RefSeq" id="WP_061085993.1">
    <property type="nucleotide sequence ID" value="NZ_KQ955773.1"/>
</dbReference>
<reference evidence="2 3" key="1">
    <citation type="submission" date="2016-01" db="EMBL/GenBank/DDBJ databases">
        <authorList>
            <person name="Oliw E.H."/>
        </authorList>
    </citation>
    <scope>NUCLEOTIDE SEQUENCE [LARGE SCALE GENOMIC DNA]</scope>
    <source>
        <strain evidence="2 3">MJR8628B</strain>
    </source>
</reference>
<organism evidence="2 3">
    <name type="scientific">Bifidobacterium bifidum</name>
    <dbReference type="NCBI Taxonomy" id="1681"/>
    <lineage>
        <taxon>Bacteria</taxon>
        <taxon>Bacillati</taxon>
        <taxon>Actinomycetota</taxon>
        <taxon>Actinomycetes</taxon>
        <taxon>Bifidobacteriales</taxon>
        <taxon>Bifidobacteriaceae</taxon>
        <taxon>Bifidobacterium</taxon>
    </lineage>
</organism>
<dbReference type="InterPro" id="IPR045155">
    <property type="entry name" value="Beta-lactam_cat"/>
</dbReference>
<dbReference type="InterPro" id="IPR000871">
    <property type="entry name" value="Beta-lactam_class-A"/>
</dbReference>
<evidence type="ECO:0000313" key="3">
    <source>
        <dbReference type="Proteomes" id="UP000070092"/>
    </source>
</evidence>
<dbReference type="Gene3D" id="3.40.710.10">
    <property type="entry name" value="DD-peptidase/beta-lactamase superfamily"/>
    <property type="match status" value="1"/>
</dbReference>
<dbReference type="PANTHER" id="PTHR35333:SF3">
    <property type="entry name" value="BETA-LACTAMASE-TYPE TRANSPEPTIDASE FOLD CONTAINING PROTEIN"/>
    <property type="match status" value="1"/>
</dbReference>
<dbReference type="GO" id="GO:0046677">
    <property type="term" value="P:response to antibiotic"/>
    <property type="evidence" value="ECO:0007669"/>
    <property type="project" value="InterPro"/>
</dbReference>
<dbReference type="GO" id="GO:0030655">
    <property type="term" value="P:beta-lactam antibiotic catabolic process"/>
    <property type="evidence" value="ECO:0007669"/>
    <property type="project" value="InterPro"/>
</dbReference>
<dbReference type="GO" id="GO:0008800">
    <property type="term" value="F:beta-lactamase activity"/>
    <property type="evidence" value="ECO:0007669"/>
    <property type="project" value="InterPro"/>
</dbReference>
<protein>
    <recommendedName>
        <fullName evidence="1">Beta-lactamase class A catalytic domain-containing protein</fullName>
    </recommendedName>
</protein>
<feature type="domain" description="Beta-lactamase class A catalytic" evidence="1">
    <location>
        <begin position="83"/>
        <end position="227"/>
    </location>
</feature>
<dbReference type="EMBL" id="LRPO01000033">
    <property type="protein sequence ID" value="KWZ81280.1"/>
    <property type="molecule type" value="Genomic_DNA"/>
</dbReference>